<feature type="region of interest" description="Disordered" evidence="1">
    <location>
        <begin position="265"/>
        <end position="299"/>
    </location>
</feature>
<protein>
    <submittedName>
        <fullName evidence="3">Uncharacterized protein</fullName>
    </submittedName>
</protein>
<comment type="caution">
    <text evidence="3">The sequence shown here is derived from an EMBL/GenBank/DDBJ whole genome shotgun (WGS) entry which is preliminary data.</text>
</comment>
<feature type="signal peptide" evidence="2">
    <location>
        <begin position="1"/>
        <end position="19"/>
    </location>
</feature>
<dbReference type="Proteomes" id="UP001527925">
    <property type="component" value="Unassembled WGS sequence"/>
</dbReference>
<organism evidence="3 4">
    <name type="scientific">Polyrhizophydium stewartii</name>
    <dbReference type="NCBI Taxonomy" id="2732419"/>
    <lineage>
        <taxon>Eukaryota</taxon>
        <taxon>Fungi</taxon>
        <taxon>Fungi incertae sedis</taxon>
        <taxon>Chytridiomycota</taxon>
        <taxon>Chytridiomycota incertae sedis</taxon>
        <taxon>Chytridiomycetes</taxon>
        <taxon>Rhizophydiales</taxon>
        <taxon>Rhizophydiales incertae sedis</taxon>
        <taxon>Polyrhizophydium</taxon>
    </lineage>
</organism>
<evidence type="ECO:0000313" key="4">
    <source>
        <dbReference type="Proteomes" id="UP001527925"/>
    </source>
</evidence>
<feature type="compositionally biased region" description="Low complexity" evidence="1">
    <location>
        <begin position="281"/>
        <end position="299"/>
    </location>
</feature>
<sequence length="322" mass="33386">MQFASIAAALAAAASMAAAAPLERREVPQETSHEVIVQQVRRVIRKAGNTDPLRLIDPIFGPLGKKAQINQINKTAGLSAAQKDDKCLQQNLADLCLTGAKKGGSNKNDIAACLQFRVLERNTGTVGGVSEQCTTRPKNAELIGLKQLQDPASAEGKSGNAAIQTQLAKSILKLGFTADQAANLALQTSTFGPGRIGDSTARGLSCDNHPVIADRNGDFFGRPVKKGEVIDCITQATLEGSKSKAVPSISKKALLAALGAGSNAGSNAGNTGMNHNNKGSNTGMNHNNKGMGNNNNAGSNKDTAAVLAKLKTLVEELAKLLA</sequence>
<evidence type="ECO:0000313" key="3">
    <source>
        <dbReference type="EMBL" id="KAL2914695.1"/>
    </source>
</evidence>
<gene>
    <name evidence="3" type="ORF">HK105_205835</name>
</gene>
<feature type="chain" id="PRO_5046972671" evidence="2">
    <location>
        <begin position="20"/>
        <end position="322"/>
    </location>
</feature>
<name>A0ABR4N5C1_9FUNG</name>
<evidence type="ECO:0000256" key="1">
    <source>
        <dbReference type="SAM" id="MobiDB-lite"/>
    </source>
</evidence>
<keyword evidence="4" id="KW-1185">Reference proteome</keyword>
<reference evidence="3 4" key="1">
    <citation type="submission" date="2023-09" db="EMBL/GenBank/DDBJ databases">
        <title>Pangenome analysis of Batrachochytrium dendrobatidis and related Chytrids.</title>
        <authorList>
            <person name="Yacoub M.N."/>
            <person name="Stajich J.E."/>
            <person name="James T.Y."/>
        </authorList>
    </citation>
    <scope>NUCLEOTIDE SEQUENCE [LARGE SCALE GENOMIC DNA]</scope>
    <source>
        <strain evidence="3 4">JEL0888</strain>
    </source>
</reference>
<dbReference type="EMBL" id="JADGIZ020000031">
    <property type="protein sequence ID" value="KAL2914695.1"/>
    <property type="molecule type" value="Genomic_DNA"/>
</dbReference>
<keyword evidence="2" id="KW-0732">Signal</keyword>
<evidence type="ECO:0000256" key="2">
    <source>
        <dbReference type="SAM" id="SignalP"/>
    </source>
</evidence>
<accession>A0ABR4N5C1</accession>
<proteinExistence type="predicted"/>
<feature type="compositionally biased region" description="Polar residues" evidence="1">
    <location>
        <begin position="271"/>
        <end position="280"/>
    </location>
</feature>